<sequence>MLTIGNFFFRYRNLLFVFLYLALFIPSSEIFREENLGPDYYLYPLILGLSITILGQLIRGVTIALKYIVRGGKNKEVYADDLITEGIFNHCRNPLYVGNILMLVGVGILINSLLFVAVFIPLFLFIYQAIVLAEEQFLRNKFKGQFDAYCSKVSRWWINLNGIGKTISGMDFNGKRWLIKEYNTQTVWATGIVVILLFYYPQLTNYNTDLRDKIFIVSLIVLGIYYFSIRYLKKSGTWKG</sequence>
<dbReference type="PANTHER" id="PTHR12714">
    <property type="entry name" value="PROTEIN-S ISOPRENYLCYSTEINE O-METHYLTRANSFERASE"/>
    <property type="match status" value="1"/>
</dbReference>
<dbReference type="EMBL" id="FUYR01000001">
    <property type="protein sequence ID" value="SKB27909.1"/>
    <property type="molecule type" value="Genomic_DNA"/>
</dbReference>
<feature type="transmembrane region" description="Helical" evidence="5">
    <location>
        <begin position="42"/>
        <end position="65"/>
    </location>
</feature>
<dbReference type="GO" id="GO:0008168">
    <property type="term" value="F:methyltransferase activity"/>
    <property type="evidence" value="ECO:0007669"/>
    <property type="project" value="UniProtKB-KW"/>
</dbReference>
<dbReference type="AlphaFoldDB" id="A0A1T4ZZH7"/>
<dbReference type="GO" id="GO:0032259">
    <property type="term" value="P:methylation"/>
    <property type="evidence" value="ECO:0007669"/>
    <property type="project" value="UniProtKB-KW"/>
</dbReference>
<dbReference type="STRING" id="572036.SAMN05661099_0102"/>
<proteinExistence type="predicted"/>
<dbReference type="Pfam" id="PF04191">
    <property type="entry name" value="PEMT"/>
    <property type="match status" value="1"/>
</dbReference>
<dbReference type="Gene3D" id="1.20.120.1630">
    <property type="match status" value="1"/>
</dbReference>
<organism evidence="6 7">
    <name type="scientific">Daejeonella lutea</name>
    <dbReference type="NCBI Taxonomy" id="572036"/>
    <lineage>
        <taxon>Bacteria</taxon>
        <taxon>Pseudomonadati</taxon>
        <taxon>Bacteroidota</taxon>
        <taxon>Sphingobacteriia</taxon>
        <taxon>Sphingobacteriales</taxon>
        <taxon>Sphingobacteriaceae</taxon>
        <taxon>Daejeonella</taxon>
    </lineage>
</organism>
<reference evidence="7" key="1">
    <citation type="submission" date="2017-02" db="EMBL/GenBank/DDBJ databases">
        <authorList>
            <person name="Varghese N."/>
            <person name="Submissions S."/>
        </authorList>
    </citation>
    <scope>NUCLEOTIDE SEQUENCE [LARGE SCALE GENOMIC DNA]</scope>
    <source>
        <strain evidence="7">DSM 22385</strain>
    </source>
</reference>
<evidence type="ECO:0000256" key="3">
    <source>
        <dbReference type="ARBA" id="ARBA00022989"/>
    </source>
</evidence>
<evidence type="ECO:0000256" key="2">
    <source>
        <dbReference type="ARBA" id="ARBA00022692"/>
    </source>
</evidence>
<keyword evidence="4 5" id="KW-0472">Membrane</keyword>
<keyword evidence="2 5" id="KW-0812">Transmembrane</keyword>
<keyword evidence="3 5" id="KW-1133">Transmembrane helix</keyword>
<evidence type="ECO:0000256" key="5">
    <source>
        <dbReference type="SAM" id="Phobius"/>
    </source>
</evidence>
<name>A0A1T4ZZH7_9SPHI</name>
<evidence type="ECO:0000256" key="1">
    <source>
        <dbReference type="ARBA" id="ARBA00004127"/>
    </source>
</evidence>
<dbReference type="RefSeq" id="WP_079700617.1">
    <property type="nucleotide sequence ID" value="NZ_FUYR01000001.1"/>
</dbReference>
<feature type="transmembrane region" description="Helical" evidence="5">
    <location>
        <begin position="214"/>
        <end position="232"/>
    </location>
</feature>
<keyword evidence="6" id="KW-0808">Transferase</keyword>
<dbReference type="Proteomes" id="UP000189981">
    <property type="component" value="Unassembled WGS sequence"/>
</dbReference>
<dbReference type="OrthoDB" id="9809773at2"/>
<protein>
    <submittedName>
        <fullName evidence="6">Phospholipid methyltransferase</fullName>
    </submittedName>
</protein>
<dbReference type="GO" id="GO:0012505">
    <property type="term" value="C:endomembrane system"/>
    <property type="evidence" value="ECO:0007669"/>
    <property type="project" value="UniProtKB-SubCell"/>
</dbReference>
<keyword evidence="6" id="KW-0489">Methyltransferase</keyword>
<gene>
    <name evidence="6" type="ORF">SAMN05661099_0102</name>
</gene>
<evidence type="ECO:0000256" key="4">
    <source>
        <dbReference type="ARBA" id="ARBA00023136"/>
    </source>
</evidence>
<evidence type="ECO:0000313" key="7">
    <source>
        <dbReference type="Proteomes" id="UP000189981"/>
    </source>
</evidence>
<dbReference type="InterPro" id="IPR007318">
    <property type="entry name" value="Phopholipid_MeTrfase"/>
</dbReference>
<comment type="subcellular location">
    <subcellularLocation>
        <location evidence="1">Endomembrane system</location>
        <topology evidence="1">Multi-pass membrane protein</topology>
    </subcellularLocation>
</comment>
<dbReference type="PANTHER" id="PTHR12714:SF9">
    <property type="entry name" value="PROTEIN-S-ISOPRENYLCYSTEINE O-METHYLTRANSFERASE"/>
    <property type="match status" value="1"/>
</dbReference>
<keyword evidence="7" id="KW-1185">Reference proteome</keyword>
<evidence type="ECO:0000313" key="6">
    <source>
        <dbReference type="EMBL" id="SKB27909.1"/>
    </source>
</evidence>
<feature type="transmembrane region" description="Helical" evidence="5">
    <location>
        <begin position="185"/>
        <end position="202"/>
    </location>
</feature>
<feature type="transmembrane region" description="Helical" evidence="5">
    <location>
        <begin position="116"/>
        <end position="133"/>
    </location>
</feature>
<accession>A0A1T4ZZH7</accession>